<dbReference type="EMBL" id="BAAAOG010000015">
    <property type="protein sequence ID" value="GAA1970970.1"/>
    <property type="molecule type" value="Genomic_DNA"/>
</dbReference>
<evidence type="ECO:0000313" key="4">
    <source>
        <dbReference type="Proteomes" id="UP001499933"/>
    </source>
</evidence>
<dbReference type="Gene3D" id="1.20.120.20">
    <property type="entry name" value="Apolipoprotein"/>
    <property type="match status" value="1"/>
</dbReference>
<feature type="transmembrane region" description="Helical" evidence="2">
    <location>
        <begin position="141"/>
        <end position="161"/>
    </location>
</feature>
<evidence type="ECO:0008006" key="5">
    <source>
        <dbReference type="Google" id="ProtNLM"/>
    </source>
</evidence>
<proteinExistence type="predicted"/>
<keyword evidence="2" id="KW-0812">Transmembrane</keyword>
<accession>A0ABN2RKZ4</accession>
<evidence type="ECO:0000313" key="3">
    <source>
        <dbReference type="EMBL" id="GAA1970970.1"/>
    </source>
</evidence>
<dbReference type="Proteomes" id="UP001499933">
    <property type="component" value="Unassembled WGS sequence"/>
</dbReference>
<comment type="caution">
    <text evidence="3">The sequence shown here is derived from an EMBL/GenBank/DDBJ whole genome shotgun (WGS) entry which is preliminary data.</text>
</comment>
<sequence>MTDIQGNSEATQAARDAAERVRTSAADGAESFGATAEQIADEVSAGTEAAKSDVAGTGSDIAEKLSEKVGDVVDGAKSAASEARAAAAKAADAAVDAAKAATASIKDVADDVDFDSLVAHTKTVAGEWTDKLKQTYRERPGVVIAAAAGAVVVLGAIVRSIGRR</sequence>
<name>A0ABN2RKZ4_9MICO</name>
<feature type="compositionally biased region" description="Polar residues" evidence="1">
    <location>
        <begin position="1"/>
        <end position="11"/>
    </location>
</feature>
<keyword evidence="2" id="KW-1133">Transmembrane helix</keyword>
<keyword evidence="2" id="KW-0472">Membrane</keyword>
<reference evidence="3 4" key="1">
    <citation type="journal article" date="2019" name="Int. J. Syst. Evol. Microbiol.">
        <title>The Global Catalogue of Microorganisms (GCM) 10K type strain sequencing project: providing services to taxonomists for standard genome sequencing and annotation.</title>
        <authorList>
            <consortium name="The Broad Institute Genomics Platform"/>
            <consortium name="The Broad Institute Genome Sequencing Center for Infectious Disease"/>
            <person name="Wu L."/>
            <person name="Ma J."/>
        </authorList>
    </citation>
    <scope>NUCLEOTIDE SEQUENCE [LARGE SCALE GENOMIC DNA]</scope>
    <source>
        <strain evidence="3 4">JCM 14901</strain>
    </source>
</reference>
<protein>
    <recommendedName>
        <fullName evidence="5">Late embryogenesis abundant protein</fullName>
    </recommendedName>
</protein>
<feature type="region of interest" description="Disordered" evidence="1">
    <location>
        <begin position="1"/>
        <end position="35"/>
    </location>
</feature>
<keyword evidence="4" id="KW-1185">Reference proteome</keyword>
<gene>
    <name evidence="3" type="ORF">GCM10009776_37450</name>
</gene>
<organism evidence="3 4">
    <name type="scientific">Microbacterium deminutum</name>
    <dbReference type="NCBI Taxonomy" id="344164"/>
    <lineage>
        <taxon>Bacteria</taxon>
        <taxon>Bacillati</taxon>
        <taxon>Actinomycetota</taxon>
        <taxon>Actinomycetes</taxon>
        <taxon>Micrococcales</taxon>
        <taxon>Microbacteriaceae</taxon>
        <taxon>Microbacterium</taxon>
    </lineage>
</organism>
<evidence type="ECO:0000256" key="1">
    <source>
        <dbReference type="SAM" id="MobiDB-lite"/>
    </source>
</evidence>
<evidence type="ECO:0000256" key="2">
    <source>
        <dbReference type="SAM" id="Phobius"/>
    </source>
</evidence>